<dbReference type="PROSITE" id="PS50935">
    <property type="entry name" value="SSB"/>
    <property type="match status" value="1"/>
</dbReference>
<protein>
    <recommendedName>
        <fullName evidence="2 3">Single-stranded DNA-binding protein</fullName>
        <shortName evidence="2">SSB</shortName>
    </recommendedName>
</protein>
<dbReference type="HAMAP" id="MF_00984">
    <property type="entry name" value="SSB"/>
    <property type="match status" value="1"/>
</dbReference>
<dbReference type="SUPFAM" id="SSF50249">
    <property type="entry name" value="Nucleic acid-binding proteins"/>
    <property type="match status" value="1"/>
</dbReference>
<dbReference type="Pfam" id="PF00436">
    <property type="entry name" value="SSB"/>
    <property type="match status" value="1"/>
</dbReference>
<dbReference type="HOGENOM" id="CLU_078758_6_2_9"/>
<dbReference type="GO" id="GO:0006310">
    <property type="term" value="P:DNA recombination"/>
    <property type="evidence" value="ECO:0007669"/>
    <property type="project" value="UniProtKB-UniRule"/>
</dbReference>
<dbReference type="InterPro" id="IPR012340">
    <property type="entry name" value="NA-bd_OB-fold"/>
</dbReference>
<dbReference type="GO" id="GO:0006260">
    <property type="term" value="P:DNA replication"/>
    <property type="evidence" value="ECO:0007669"/>
    <property type="project" value="UniProtKB-UniRule"/>
</dbReference>
<comment type="caution">
    <text evidence="2">Lacks conserved residue(s) required for the propagation of feature annotation.</text>
</comment>
<dbReference type="Gene3D" id="2.40.50.140">
    <property type="entry name" value="Nucleic acid-binding proteins"/>
    <property type="match status" value="1"/>
</dbReference>
<name>A0A078MHE5_9BACL</name>
<keyword evidence="2" id="KW-0234">DNA repair</keyword>
<reference evidence="5" key="1">
    <citation type="submission" date="2014-07" db="EMBL/GenBank/DDBJ databases">
        <authorList>
            <person name="Urmite Genomes Urmite Genomes"/>
        </authorList>
    </citation>
    <scope>NUCLEOTIDE SEQUENCE</scope>
    <source>
        <strain evidence="5">13S34_air</strain>
    </source>
</reference>
<evidence type="ECO:0000256" key="3">
    <source>
        <dbReference type="PIRNR" id="PIRNR002070"/>
    </source>
</evidence>
<dbReference type="GO" id="GO:0003697">
    <property type="term" value="F:single-stranded DNA binding"/>
    <property type="evidence" value="ECO:0007669"/>
    <property type="project" value="UniProtKB-UniRule"/>
</dbReference>
<keyword evidence="2" id="KW-0227">DNA damage</keyword>
<evidence type="ECO:0000256" key="2">
    <source>
        <dbReference type="HAMAP-Rule" id="MF_00984"/>
    </source>
</evidence>
<dbReference type="PANTHER" id="PTHR10302:SF27">
    <property type="entry name" value="SINGLE-STRANDED DNA-BINDING PROTEIN"/>
    <property type="match status" value="1"/>
</dbReference>
<dbReference type="PATRIC" id="fig|1461583.4.peg.2510"/>
<comment type="function">
    <text evidence="2">Plays an important role in DNA replication, recombination and repair. Binds to ssDNA and to an array of partner proteins to recruit them to their sites of action during DNA metabolism.</text>
</comment>
<dbReference type="InterPro" id="IPR011344">
    <property type="entry name" value="ssDNA-bd"/>
</dbReference>
<dbReference type="PANTHER" id="PTHR10302">
    <property type="entry name" value="SINGLE-STRANDED DNA-BINDING PROTEIN"/>
    <property type="match status" value="1"/>
</dbReference>
<organism evidence="5">
    <name type="scientific">Metalysinibacillus saudimassiliensis</name>
    <dbReference type="NCBI Taxonomy" id="1461583"/>
    <lineage>
        <taxon>Bacteria</taxon>
        <taxon>Bacillati</taxon>
        <taxon>Bacillota</taxon>
        <taxon>Bacilli</taxon>
        <taxon>Bacillales</taxon>
        <taxon>Caryophanaceae</taxon>
        <taxon>Metalysinibacillus</taxon>
    </lineage>
</organism>
<feature type="region of interest" description="Disordered" evidence="4">
    <location>
        <begin position="106"/>
        <end position="165"/>
    </location>
</feature>
<keyword evidence="1 2" id="KW-0238">DNA-binding</keyword>
<dbReference type="AlphaFoldDB" id="A0A078MHE5"/>
<feature type="short sequence motif" description="Important for interaction with partner proteins" evidence="2">
    <location>
        <begin position="160"/>
        <end position="165"/>
    </location>
</feature>
<keyword evidence="2" id="KW-0233">DNA recombination</keyword>
<sequence length="165" mass="18389">MINNVVLVGRLTKDIELRYTQTGIAVARFTLAVNRAFSNQQGEKEADFISCIAWRKQAENLANYMRKGNQIGVVGRIQTGSYDDKDGKRVYTTEVVADAIQFLEAKTAGPSPTAPQNNANVPPKNNYAASQQQQSYQQPQQNTQQRVANTFNDGRVDMTDDDLPF</sequence>
<evidence type="ECO:0000313" key="5">
    <source>
        <dbReference type="EMBL" id="CEA05720.1"/>
    </source>
</evidence>
<dbReference type="GO" id="GO:0006281">
    <property type="term" value="P:DNA repair"/>
    <property type="evidence" value="ECO:0007669"/>
    <property type="project" value="UniProtKB-UniRule"/>
</dbReference>
<dbReference type="CDD" id="cd04496">
    <property type="entry name" value="SSB_OBF"/>
    <property type="match status" value="1"/>
</dbReference>
<feature type="compositionally biased region" description="Low complexity" evidence="4">
    <location>
        <begin position="131"/>
        <end position="145"/>
    </location>
</feature>
<dbReference type="InterPro" id="IPR000424">
    <property type="entry name" value="Primosome_PriB/ssb"/>
</dbReference>
<gene>
    <name evidence="5" type="primary">ssb_2</name>
    <name evidence="5" type="ORF">BN1050_02617</name>
</gene>
<proteinExistence type="inferred from homology"/>
<evidence type="ECO:0000256" key="4">
    <source>
        <dbReference type="SAM" id="MobiDB-lite"/>
    </source>
</evidence>
<keyword evidence="2" id="KW-0235">DNA replication</keyword>
<dbReference type="NCBIfam" id="TIGR00621">
    <property type="entry name" value="ssb"/>
    <property type="match status" value="1"/>
</dbReference>
<dbReference type="PIRSF" id="PIRSF002070">
    <property type="entry name" value="SSB"/>
    <property type="match status" value="1"/>
</dbReference>
<accession>A0A078MHE5</accession>
<dbReference type="FunFam" id="2.40.50.140:FF:000084">
    <property type="entry name" value="Single-stranded DNA-binding protein"/>
    <property type="match status" value="1"/>
</dbReference>
<dbReference type="EMBL" id="LN483079">
    <property type="protein sequence ID" value="CEA05720.1"/>
    <property type="molecule type" value="Genomic_DNA"/>
</dbReference>
<dbReference type="GO" id="GO:0009295">
    <property type="term" value="C:nucleoid"/>
    <property type="evidence" value="ECO:0007669"/>
    <property type="project" value="TreeGrafter"/>
</dbReference>
<evidence type="ECO:0000256" key="1">
    <source>
        <dbReference type="ARBA" id="ARBA00023125"/>
    </source>
</evidence>
<comment type="subunit">
    <text evidence="2">Homotetramer.</text>
</comment>